<feature type="compositionally biased region" description="Low complexity" evidence="1">
    <location>
        <begin position="399"/>
        <end position="410"/>
    </location>
</feature>
<evidence type="ECO:0000256" key="1">
    <source>
        <dbReference type="SAM" id="MobiDB-lite"/>
    </source>
</evidence>
<dbReference type="Proteomes" id="UP000193067">
    <property type="component" value="Unassembled WGS sequence"/>
</dbReference>
<dbReference type="EMBL" id="KZ084152">
    <property type="protein sequence ID" value="OSC97357.1"/>
    <property type="molecule type" value="Genomic_DNA"/>
</dbReference>
<dbReference type="OrthoDB" id="3132725at2759"/>
<feature type="region of interest" description="Disordered" evidence="1">
    <location>
        <begin position="38"/>
        <end position="58"/>
    </location>
</feature>
<protein>
    <submittedName>
        <fullName evidence="2">Uncharacterized protein</fullName>
    </submittedName>
</protein>
<feature type="region of interest" description="Disordered" evidence="1">
    <location>
        <begin position="246"/>
        <end position="455"/>
    </location>
</feature>
<sequence length="478" mass="53035">MNAHPYFEGDPNPHRLDNRRGILTAPIRLVNPNAVQPLGLGLNRSPSNRSSRPQRRGAPTDLDALVDEIWAQFAYDLIQISPNLKDERDPPYVTLTAAQRSKVTVDLYKQHSLPFRSVYYRTRDRAFWCQSFDKYFPPHGQLIVKAQNYPSCRYYTTWLRLRDDTSAGVFEAIRDKLRPAFLQLLWVPYNELDRIWNTRKPCQTEHAWTHLSDGRPSGVRILLNEGLSLRLRPLKLCLGRPRLNAEEGQQKLGRSKADNALLLRSPATRLDRTAAPGPSATGKPSVTTALLEHATTGPSKSQQRSGGSQKPERPSASEDGSRRPVKDTAALLGLRTIRTEQTPSPTVHSKGEGKRPSELQEGAATKRVKLDESVGSRGLESPSVAKDASPRPVKDTAALLGLLSPGPSSSTPHSKRDRKRRSESQEDAATKRTRLDESGPLVVHNAASANAAPPIPHVVLKDGRWELVPAQVIKKGTR</sequence>
<gene>
    <name evidence="2" type="ORF">PYCCODRAFT_1440228</name>
</gene>
<dbReference type="STRING" id="1353009.A0A1Y2I8A8"/>
<organism evidence="2 3">
    <name type="scientific">Trametes coccinea (strain BRFM310)</name>
    <name type="common">Pycnoporus coccineus</name>
    <dbReference type="NCBI Taxonomy" id="1353009"/>
    <lineage>
        <taxon>Eukaryota</taxon>
        <taxon>Fungi</taxon>
        <taxon>Dikarya</taxon>
        <taxon>Basidiomycota</taxon>
        <taxon>Agaricomycotina</taxon>
        <taxon>Agaricomycetes</taxon>
        <taxon>Polyporales</taxon>
        <taxon>Polyporaceae</taxon>
        <taxon>Trametes</taxon>
    </lineage>
</organism>
<feature type="compositionally biased region" description="Basic and acidic residues" evidence="1">
    <location>
        <begin position="420"/>
        <end position="437"/>
    </location>
</feature>
<reference evidence="2 3" key="1">
    <citation type="journal article" date="2015" name="Biotechnol. Biofuels">
        <title>Enhanced degradation of softwood versus hardwood by the white-rot fungus Pycnoporus coccineus.</title>
        <authorList>
            <person name="Couturier M."/>
            <person name="Navarro D."/>
            <person name="Chevret D."/>
            <person name="Henrissat B."/>
            <person name="Piumi F."/>
            <person name="Ruiz-Duenas F.J."/>
            <person name="Martinez A.T."/>
            <person name="Grigoriev I.V."/>
            <person name="Riley R."/>
            <person name="Lipzen A."/>
            <person name="Berrin J.G."/>
            <person name="Master E.R."/>
            <person name="Rosso M.N."/>
        </authorList>
    </citation>
    <scope>NUCLEOTIDE SEQUENCE [LARGE SCALE GENOMIC DNA]</scope>
    <source>
        <strain evidence="2 3">BRFM310</strain>
    </source>
</reference>
<dbReference type="AlphaFoldDB" id="A0A1Y2I8A8"/>
<evidence type="ECO:0000313" key="3">
    <source>
        <dbReference type="Proteomes" id="UP000193067"/>
    </source>
</evidence>
<accession>A0A1Y2I8A8</accession>
<feature type="compositionally biased region" description="Basic and acidic residues" evidence="1">
    <location>
        <begin position="349"/>
        <end position="358"/>
    </location>
</feature>
<proteinExistence type="predicted"/>
<keyword evidence="3" id="KW-1185">Reference proteome</keyword>
<name>A0A1Y2I8A8_TRAC3</name>
<feature type="compositionally biased region" description="Low complexity" evidence="1">
    <location>
        <begin position="297"/>
        <end position="309"/>
    </location>
</feature>
<feature type="compositionally biased region" description="Basic and acidic residues" evidence="1">
    <location>
        <begin position="310"/>
        <end position="326"/>
    </location>
</feature>
<evidence type="ECO:0000313" key="2">
    <source>
        <dbReference type="EMBL" id="OSC97357.1"/>
    </source>
</evidence>